<organism evidence="2 3">
    <name type="scientific">Leishmania donovani</name>
    <dbReference type="NCBI Taxonomy" id="5661"/>
    <lineage>
        <taxon>Eukaryota</taxon>
        <taxon>Discoba</taxon>
        <taxon>Euglenozoa</taxon>
        <taxon>Kinetoplastea</taxon>
        <taxon>Metakinetoplastina</taxon>
        <taxon>Trypanosomatida</taxon>
        <taxon>Trypanosomatidae</taxon>
        <taxon>Leishmaniinae</taxon>
        <taxon>Leishmania</taxon>
    </lineage>
</organism>
<keyword evidence="3" id="KW-1185">Reference proteome</keyword>
<sequence length="96" mass="10556">MEGARRLFGTRGAAAVASTCATTGRLSSVFTAWKNSAERHHSREYNPSASDRSTVVKRNVKRKEKTSVNLEATVKRCARLKSTGRWSKAANSRPTC</sequence>
<dbReference type="VEuPathDB" id="TriTrypDB:LdCL_310013500"/>
<dbReference type="AlphaFoldDB" id="A0A3Q8IEQ9"/>
<reference evidence="2 3" key="1">
    <citation type="journal article" date="2018" name="Sci. Rep.">
        <title>A complete Leishmania donovani reference genome identifies novel genetic variations associated with virulence.</title>
        <authorList>
            <person name="Lypaczewski P."/>
            <person name="Hoshizaki J."/>
            <person name="Zhang W.-W."/>
            <person name="McCall L.-I."/>
            <person name="Torcivia-Rodriguez J."/>
            <person name="Simonyan V."/>
            <person name="Kaur A."/>
            <person name="Dewar K."/>
            <person name="Matlashewski G."/>
        </authorList>
    </citation>
    <scope>NUCLEOTIDE SEQUENCE [LARGE SCALE GENOMIC DNA]</scope>
    <source>
        <strain evidence="2 3">LdCL</strain>
    </source>
</reference>
<feature type="region of interest" description="Disordered" evidence="1">
    <location>
        <begin position="37"/>
        <end position="63"/>
    </location>
</feature>
<gene>
    <name evidence="2" type="ORF">LdCL_310013500</name>
</gene>
<dbReference type="EMBL" id="CP029530">
    <property type="protein sequence ID" value="AYU81264.1"/>
    <property type="molecule type" value="Genomic_DNA"/>
</dbReference>
<evidence type="ECO:0000313" key="3">
    <source>
        <dbReference type="Proteomes" id="UP000274082"/>
    </source>
</evidence>
<protein>
    <submittedName>
        <fullName evidence="2">Uncharacterized protein</fullName>
    </submittedName>
</protein>
<dbReference type="VEuPathDB" id="TriTrypDB:LDHU3_31.1130"/>
<name>A0A3Q8IEQ9_LEIDO</name>
<accession>A0A3Q8IEQ9</accession>
<proteinExistence type="predicted"/>
<evidence type="ECO:0000313" key="2">
    <source>
        <dbReference type="EMBL" id="AYU81264.1"/>
    </source>
</evidence>
<evidence type="ECO:0000256" key="1">
    <source>
        <dbReference type="SAM" id="MobiDB-lite"/>
    </source>
</evidence>
<dbReference type="Proteomes" id="UP000274082">
    <property type="component" value="Chromosome 31"/>
</dbReference>